<dbReference type="InterPro" id="IPR036249">
    <property type="entry name" value="Thioredoxin-like_sf"/>
</dbReference>
<reference evidence="2 3" key="1">
    <citation type="submission" date="2022-12" db="EMBL/GenBank/DDBJ databases">
        <title>Chromosome-scale assembly of the Ensete ventricosum genome.</title>
        <authorList>
            <person name="Dussert Y."/>
            <person name="Stocks J."/>
            <person name="Wendawek A."/>
            <person name="Woldeyes F."/>
            <person name="Nichols R.A."/>
            <person name="Borrell J.S."/>
        </authorList>
    </citation>
    <scope>NUCLEOTIDE SEQUENCE [LARGE SCALE GENOMIC DNA]</scope>
    <source>
        <strain evidence="3">cv. Maze</strain>
        <tissue evidence="2">Seeds</tissue>
    </source>
</reference>
<evidence type="ECO:0000313" key="3">
    <source>
        <dbReference type="Proteomes" id="UP001222027"/>
    </source>
</evidence>
<name>A0AAV8RYJ7_ENSVE</name>
<protein>
    <recommendedName>
        <fullName evidence="4">Thioredoxin domain-containing protein</fullName>
    </recommendedName>
</protein>
<organism evidence="2 3">
    <name type="scientific">Ensete ventricosum</name>
    <name type="common">Abyssinian banana</name>
    <name type="synonym">Musa ensete</name>
    <dbReference type="NCBI Taxonomy" id="4639"/>
    <lineage>
        <taxon>Eukaryota</taxon>
        <taxon>Viridiplantae</taxon>
        <taxon>Streptophyta</taxon>
        <taxon>Embryophyta</taxon>
        <taxon>Tracheophyta</taxon>
        <taxon>Spermatophyta</taxon>
        <taxon>Magnoliopsida</taxon>
        <taxon>Liliopsida</taxon>
        <taxon>Zingiberales</taxon>
        <taxon>Musaceae</taxon>
        <taxon>Ensete</taxon>
    </lineage>
</organism>
<gene>
    <name evidence="2" type="ORF">OPV22_002603</name>
</gene>
<evidence type="ECO:0000256" key="1">
    <source>
        <dbReference type="SAM" id="MobiDB-lite"/>
    </source>
</evidence>
<proteinExistence type="predicted"/>
<keyword evidence="3" id="KW-1185">Reference proteome</keyword>
<dbReference type="AlphaFoldDB" id="A0AAV8RYJ7"/>
<sequence>MDGTTNDHPWAKADGFPTLLFFPAGNKSIEQITVDTDRTVKAVYNFIKKHASIPFKLGRRPASVLNTEASDGSDSTGDKSGGADVKDEM</sequence>
<dbReference type="Gene3D" id="3.40.30.10">
    <property type="entry name" value="Glutaredoxin"/>
    <property type="match status" value="1"/>
</dbReference>
<comment type="caution">
    <text evidence="2">The sequence shown here is derived from an EMBL/GenBank/DDBJ whole genome shotgun (WGS) entry which is preliminary data.</text>
</comment>
<accession>A0AAV8RYJ7</accession>
<evidence type="ECO:0000313" key="2">
    <source>
        <dbReference type="EMBL" id="KAJ8512169.1"/>
    </source>
</evidence>
<dbReference type="Proteomes" id="UP001222027">
    <property type="component" value="Unassembled WGS sequence"/>
</dbReference>
<dbReference type="EMBL" id="JAQQAF010000001">
    <property type="protein sequence ID" value="KAJ8512169.1"/>
    <property type="molecule type" value="Genomic_DNA"/>
</dbReference>
<dbReference type="SUPFAM" id="SSF52833">
    <property type="entry name" value="Thioredoxin-like"/>
    <property type="match status" value="1"/>
</dbReference>
<evidence type="ECO:0008006" key="4">
    <source>
        <dbReference type="Google" id="ProtNLM"/>
    </source>
</evidence>
<feature type="region of interest" description="Disordered" evidence="1">
    <location>
        <begin position="60"/>
        <end position="89"/>
    </location>
</feature>